<reference evidence="1" key="1">
    <citation type="submission" date="2021-03" db="EMBL/GenBank/DDBJ databases">
        <title>Evolutionary priming and transition to the ectomycorrhizal habit in an iconic lineage of mushroom-forming fungi: is preadaptation a requirement?</title>
        <authorList>
            <consortium name="DOE Joint Genome Institute"/>
            <person name="Looney B.P."/>
            <person name="Miyauchi S."/>
            <person name="Morin E."/>
            <person name="Drula E."/>
            <person name="Courty P.E."/>
            <person name="Chicoki N."/>
            <person name="Fauchery L."/>
            <person name="Kohler A."/>
            <person name="Kuo A."/>
            <person name="LaButti K."/>
            <person name="Pangilinan J."/>
            <person name="Lipzen A."/>
            <person name="Riley R."/>
            <person name="Andreopoulos W."/>
            <person name="He G."/>
            <person name="Johnson J."/>
            <person name="Barry K.W."/>
            <person name="Grigoriev I.V."/>
            <person name="Nagy L."/>
            <person name="Hibbett D."/>
            <person name="Henrissat B."/>
            <person name="Matheny P.B."/>
            <person name="Labbe J."/>
            <person name="Martin A.F."/>
        </authorList>
    </citation>
    <scope>NUCLEOTIDE SEQUENCE</scope>
    <source>
        <strain evidence="1">BPL698</strain>
    </source>
</reference>
<gene>
    <name evidence="1" type="ORF">F5148DRAFT_973083</name>
</gene>
<protein>
    <submittedName>
        <fullName evidence="1">Alpha/beta-hydrolase</fullName>
    </submittedName>
</protein>
<organism evidence="1 2">
    <name type="scientific">Russula earlei</name>
    <dbReference type="NCBI Taxonomy" id="71964"/>
    <lineage>
        <taxon>Eukaryota</taxon>
        <taxon>Fungi</taxon>
        <taxon>Dikarya</taxon>
        <taxon>Basidiomycota</taxon>
        <taxon>Agaricomycotina</taxon>
        <taxon>Agaricomycetes</taxon>
        <taxon>Russulales</taxon>
        <taxon>Russulaceae</taxon>
        <taxon>Russula</taxon>
    </lineage>
</organism>
<evidence type="ECO:0000313" key="1">
    <source>
        <dbReference type="EMBL" id="KAI9512737.1"/>
    </source>
</evidence>
<comment type="caution">
    <text evidence="1">The sequence shown here is derived from an EMBL/GenBank/DDBJ whole genome shotgun (WGS) entry which is preliminary data.</text>
</comment>
<dbReference type="EMBL" id="JAGFNK010000006">
    <property type="protein sequence ID" value="KAI9512737.1"/>
    <property type="molecule type" value="Genomic_DNA"/>
</dbReference>
<sequence>MFSFSAQVLAVALSIISLASDSLTSADLPFDPRKYPKKVATCPAINRAHNTHVVIDLHYADINPKAEQTLLLLHGWPSLWASWKYQILEFEDDYHIIAPDLRGFGASTYPGDVRSSGTMPDLVGDLLCILEHAGVSKAIAIGHDWGTQLAHEAARERPDVFTAVVGITIPYIPAAGPLVPKEAQVAAHPRLAYQLFFNKQTSAAIAELNRDIRRTLRGTLRNIASPPPDNFLTSPDTYLGAWDGVDEIPPIPFFSKEEEDYWVEQFSISGFGNTLHFYTEENNVGSWKFANDQGNHTITQPVLSILATKDPVANMELAAKLMHSFDFLPNHVRRTLPTAHWTQLENPTEVNGIIRKWLAELGTKQEHSRDEL</sequence>
<accession>A0ACC0UMK3</accession>
<proteinExistence type="predicted"/>
<name>A0ACC0UMK3_9AGAM</name>
<keyword evidence="2" id="KW-1185">Reference proteome</keyword>
<evidence type="ECO:0000313" key="2">
    <source>
        <dbReference type="Proteomes" id="UP001207468"/>
    </source>
</evidence>
<dbReference type="Proteomes" id="UP001207468">
    <property type="component" value="Unassembled WGS sequence"/>
</dbReference>